<sequence length="373" mass="41488">RFSPIGSEECLATDEHSVVSDGSDADSATYNVNSPRRARIVRPVASKSSNLNYSLAKNKYTAKQTRTSALRASRSRSVETHLSEDTIISHNKGTDRHMYSNDGNKYIDYMVNNANFAFIDDNNASKRAKPRLDTSAKNREHNNKSLLTSVRSKLSASLSSHALGASNASLSSNSSNGLTPSCASFSRRLEVQSRIASLWKRSKSTATESKSKKMDLSRSISARRSFGKSNKNVDQKGGSLVRSSTYEKLPQSPDEASNVDINHKNNRKQTNDKFNNNYIEKHDLLSHHKSQQNNKTNGNASYLSSKCSAKSSIKSKTNKNCTFIATKHDHNCNDDNNSQEFGQFSADLSRHRCLSHRSLSHHILTPNITYNIY</sequence>
<accession>A0A7R9LE41</accession>
<dbReference type="AlphaFoldDB" id="A0A7R9LE41"/>
<feature type="non-terminal residue" evidence="2">
    <location>
        <position position="1"/>
    </location>
</feature>
<reference evidence="2" key="1">
    <citation type="submission" date="2020-11" db="EMBL/GenBank/DDBJ databases">
        <authorList>
            <person name="Tran Van P."/>
        </authorList>
    </citation>
    <scope>NUCLEOTIDE SEQUENCE</scope>
</reference>
<proteinExistence type="predicted"/>
<dbReference type="OrthoDB" id="5918429at2759"/>
<gene>
    <name evidence="2" type="ORF">OSB1V03_LOCUS17999</name>
</gene>
<keyword evidence="3" id="KW-1185">Reference proteome</keyword>
<evidence type="ECO:0000313" key="2">
    <source>
        <dbReference type="EMBL" id="CAD7639982.1"/>
    </source>
</evidence>
<dbReference type="EMBL" id="OC877391">
    <property type="protein sequence ID" value="CAD7639982.1"/>
    <property type="molecule type" value="Genomic_DNA"/>
</dbReference>
<dbReference type="EMBL" id="CAJPIZ010022816">
    <property type="protein sequence ID" value="CAG2118047.1"/>
    <property type="molecule type" value="Genomic_DNA"/>
</dbReference>
<feature type="region of interest" description="Disordered" evidence="1">
    <location>
        <begin position="200"/>
        <end position="273"/>
    </location>
</feature>
<protein>
    <submittedName>
        <fullName evidence="2">Uncharacterized protein</fullName>
    </submittedName>
</protein>
<feature type="compositionally biased region" description="Polar residues" evidence="1">
    <location>
        <begin position="218"/>
        <end position="232"/>
    </location>
</feature>
<evidence type="ECO:0000256" key="1">
    <source>
        <dbReference type="SAM" id="MobiDB-lite"/>
    </source>
</evidence>
<dbReference type="Proteomes" id="UP000759131">
    <property type="component" value="Unassembled WGS sequence"/>
</dbReference>
<feature type="non-terminal residue" evidence="2">
    <location>
        <position position="373"/>
    </location>
</feature>
<name>A0A7R9LE41_9ACAR</name>
<evidence type="ECO:0000313" key="3">
    <source>
        <dbReference type="Proteomes" id="UP000759131"/>
    </source>
</evidence>
<organism evidence="2">
    <name type="scientific">Medioppia subpectinata</name>
    <dbReference type="NCBI Taxonomy" id="1979941"/>
    <lineage>
        <taxon>Eukaryota</taxon>
        <taxon>Metazoa</taxon>
        <taxon>Ecdysozoa</taxon>
        <taxon>Arthropoda</taxon>
        <taxon>Chelicerata</taxon>
        <taxon>Arachnida</taxon>
        <taxon>Acari</taxon>
        <taxon>Acariformes</taxon>
        <taxon>Sarcoptiformes</taxon>
        <taxon>Oribatida</taxon>
        <taxon>Brachypylina</taxon>
        <taxon>Oppioidea</taxon>
        <taxon>Oppiidae</taxon>
        <taxon>Medioppia</taxon>
    </lineage>
</organism>